<accession>A0A921FLZ6</accession>
<dbReference type="AlphaFoldDB" id="A0A921FLZ6"/>
<dbReference type="RefSeq" id="WP_303903096.1">
    <property type="nucleotide sequence ID" value="NZ_DYXC01000050.1"/>
</dbReference>
<sequence>MADYHFHTEGDRTVGGYLYNGAVGFVTNAGGSYLASGVGSHFYSAGSRLTSRTLPVSPTARHAFEQNVGGFVMENVGDRLSGAAATTVNSFVVAPGEFDLSTAIRSGTHGFLYGGSGPTQGLRVGN</sequence>
<comment type="caution">
    <text evidence="1">The sequence shown here is derived from an EMBL/GenBank/DDBJ whole genome shotgun (WGS) entry which is preliminary data.</text>
</comment>
<reference evidence="1" key="1">
    <citation type="journal article" date="2021" name="PeerJ">
        <title>Extensive microbial diversity within the chicken gut microbiome revealed by metagenomics and culture.</title>
        <authorList>
            <person name="Gilroy R."/>
            <person name="Ravi A."/>
            <person name="Getino M."/>
            <person name="Pursley I."/>
            <person name="Horton D.L."/>
            <person name="Alikhan N.F."/>
            <person name="Baker D."/>
            <person name="Gharbi K."/>
            <person name="Hall N."/>
            <person name="Watson M."/>
            <person name="Adriaenssens E.M."/>
            <person name="Foster-Nyarko E."/>
            <person name="Jarju S."/>
            <person name="Secka A."/>
            <person name="Antonio M."/>
            <person name="Oren A."/>
            <person name="Chaudhuri R.R."/>
            <person name="La Ragione R."/>
            <person name="Hildebrand F."/>
            <person name="Pallen M.J."/>
        </authorList>
    </citation>
    <scope>NUCLEOTIDE SEQUENCE</scope>
    <source>
        <strain evidence="1">ChiHjej13B12-14962</strain>
    </source>
</reference>
<organism evidence="1 2">
    <name type="scientific">Enteractinococcus helveticum</name>
    <dbReference type="NCBI Taxonomy" id="1837282"/>
    <lineage>
        <taxon>Bacteria</taxon>
        <taxon>Bacillati</taxon>
        <taxon>Actinomycetota</taxon>
        <taxon>Actinomycetes</taxon>
        <taxon>Micrococcales</taxon>
        <taxon>Micrococcaceae</taxon>
    </lineage>
</organism>
<reference evidence="1" key="2">
    <citation type="submission" date="2021-09" db="EMBL/GenBank/DDBJ databases">
        <authorList>
            <person name="Gilroy R."/>
        </authorList>
    </citation>
    <scope>NUCLEOTIDE SEQUENCE</scope>
    <source>
        <strain evidence="1">ChiHjej13B12-14962</strain>
    </source>
</reference>
<name>A0A921FLZ6_9MICC</name>
<evidence type="ECO:0000313" key="1">
    <source>
        <dbReference type="EMBL" id="HJF13906.1"/>
    </source>
</evidence>
<dbReference type="Proteomes" id="UP000703315">
    <property type="component" value="Unassembled WGS sequence"/>
</dbReference>
<evidence type="ECO:0000313" key="2">
    <source>
        <dbReference type="Proteomes" id="UP000703315"/>
    </source>
</evidence>
<proteinExistence type="predicted"/>
<dbReference type="EMBL" id="DYXC01000050">
    <property type="protein sequence ID" value="HJF13906.1"/>
    <property type="molecule type" value="Genomic_DNA"/>
</dbReference>
<gene>
    <name evidence="1" type="ORF">K8V32_03760</name>
</gene>
<protein>
    <submittedName>
        <fullName evidence="1">Uncharacterized protein</fullName>
    </submittedName>
</protein>